<dbReference type="PROSITE" id="PS50297">
    <property type="entry name" value="ANK_REP_REGION"/>
    <property type="match status" value="2"/>
</dbReference>
<feature type="transmembrane region" description="Helical" evidence="2">
    <location>
        <begin position="449"/>
        <end position="474"/>
    </location>
</feature>
<comment type="caution">
    <text evidence="4">The sequence shown here is derived from an EMBL/GenBank/DDBJ whole genome shotgun (WGS) entry which is preliminary data.</text>
</comment>
<feature type="transmembrane region" description="Helical" evidence="2">
    <location>
        <begin position="495"/>
        <end position="517"/>
    </location>
</feature>
<accession>A0A2U1QF59</accession>
<keyword evidence="2" id="KW-0472">Membrane</keyword>
<dbReference type="Pfam" id="PF12796">
    <property type="entry name" value="Ank_2"/>
    <property type="match status" value="1"/>
</dbReference>
<dbReference type="STRING" id="35608.A0A2U1QF59"/>
<keyword evidence="2" id="KW-1133">Transmembrane helix</keyword>
<dbReference type="PANTHER" id="PTHR24177:SF304">
    <property type="entry name" value="ANKYRIN REPEAT-CONTAINING DOMAIN, PGG DOMAIN PROTEIN-RELATED"/>
    <property type="match status" value="1"/>
</dbReference>
<dbReference type="GO" id="GO:0016020">
    <property type="term" value="C:membrane"/>
    <property type="evidence" value="ECO:0007669"/>
    <property type="project" value="TreeGrafter"/>
</dbReference>
<reference evidence="4 5" key="1">
    <citation type="journal article" date="2018" name="Mol. Plant">
        <title>The genome of Artemisia annua provides insight into the evolution of Asteraceae family and artemisinin biosynthesis.</title>
        <authorList>
            <person name="Shen Q."/>
            <person name="Zhang L."/>
            <person name="Liao Z."/>
            <person name="Wang S."/>
            <person name="Yan T."/>
            <person name="Shi P."/>
            <person name="Liu M."/>
            <person name="Fu X."/>
            <person name="Pan Q."/>
            <person name="Wang Y."/>
            <person name="Lv Z."/>
            <person name="Lu X."/>
            <person name="Zhang F."/>
            <person name="Jiang W."/>
            <person name="Ma Y."/>
            <person name="Chen M."/>
            <person name="Hao X."/>
            <person name="Li L."/>
            <person name="Tang Y."/>
            <person name="Lv G."/>
            <person name="Zhou Y."/>
            <person name="Sun X."/>
            <person name="Brodelius P.E."/>
            <person name="Rose J.K.C."/>
            <person name="Tang K."/>
        </authorList>
    </citation>
    <scope>NUCLEOTIDE SEQUENCE [LARGE SCALE GENOMIC DNA]</scope>
    <source>
        <strain evidence="5">cv. Huhao1</strain>
        <tissue evidence="4">Leaf</tissue>
    </source>
</reference>
<feature type="repeat" description="ANK" evidence="1">
    <location>
        <begin position="116"/>
        <end position="137"/>
    </location>
</feature>
<feature type="transmembrane region" description="Helical" evidence="2">
    <location>
        <begin position="409"/>
        <end position="429"/>
    </location>
</feature>
<protein>
    <submittedName>
        <fullName evidence="4">Ankyrin repeat-containing domain, PGG domain protein</fullName>
    </submittedName>
</protein>
<dbReference type="InterPro" id="IPR036770">
    <property type="entry name" value="Ankyrin_rpt-contain_sf"/>
</dbReference>
<proteinExistence type="predicted"/>
<name>A0A2U1QF59_ARTAN</name>
<dbReference type="Proteomes" id="UP000245207">
    <property type="component" value="Unassembled WGS sequence"/>
</dbReference>
<dbReference type="InterPro" id="IPR002110">
    <property type="entry name" value="Ankyrin_rpt"/>
</dbReference>
<dbReference type="AlphaFoldDB" id="A0A2U1QF59"/>
<dbReference type="InterPro" id="IPR026961">
    <property type="entry name" value="PGG_dom"/>
</dbReference>
<feature type="repeat" description="ANK" evidence="1">
    <location>
        <begin position="82"/>
        <end position="114"/>
    </location>
</feature>
<keyword evidence="5" id="KW-1185">Reference proteome</keyword>
<evidence type="ECO:0000256" key="2">
    <source>
        <dbReference type="SAM" id="Phobius"/>
    </source>
</evidence>
<dbReference type="OrthoDB" id="1925304at2759"/>
<feature type="domain" description="PGG" evidence="3">
    <location>
        <begin position="404"/>
        <end position="515"/>
    </location>
</feature>
<dbReference type="Gene3D" id="1.25.40.20">
    <property type="entry name" value="Ankyrin repeat-containing domain"/>
    <property type="match status" value="1"/>
</dbReference>
<keyword evidence="2" id="KW-0812">Transmembrane</keyword>
<organism evidence="4 5">
    <name type="scientific">Artemisia annua</name>
    <name type="common">Sweet wormwood</name>
    <dbReference type="NCBI Taxonomy" id="35608"/>
    <lineage>
        <taxon>Eukaryota</taxon>
        <taxon>Viridiplantae</taxon>
        <taxon>Streptophyta</taxon>
        <taxon>Embryophyta</taxon>
        <taxon>Tracheophyta</taxon>
        <taxon>Spermatophyta</taxon>
        <taxon>Magnoliopsida</taxon>
        <taxon>eudicotyledons</taxon>
        <taxon>Gunneridae</taxon>
        <taxon>Pentapetalae</taxon>
        <taxon>asterids</taxon>
        <taxon>campanulids</taxon>
        <taxon>Asterales</taxon>
        <taxon>Asteraceae</taxon>
        <taxon>Asteroideae</taxon>
        <taxon>Anthemideae</taxon>
        <taxon>Artemisiinae</taxon>
        <taxon>Artemisia</taxon>
    </lineage>
</organism>
<dbReference type="PANTHER" id="PTHR24177">
    <property type="entry name" value="CASKIN"/>
    <property type="match status" value="1"/>
</dbReference>
<evidence type="ECO:0000313" key="5">
    <source>
        <dbReference type="Proteomes" id="UP000245207"/>
    </source>
</evidence>
<dbReference type="SUPFAM" id="SSF48403">
    <property type="entry name" value="Ankyrin repeat"/>
    <property type="match status" value="1"/>
</dbReference>
<sequence length="580" mass="65001">MSYDQVIRNLPIYKAALRDDWESVSRIFEQDPELMTKPITYYFETPLIVAVGTNHSHHFVKKLVDRIVAIGASNNLFLSHYDGNNPLHYAAKVGNTIDARILVEQNPDMTRVPNPHGNTPLTLAAWHGNKDTLKYLLTVTRKLLPGEEGMCVYTGVAGGNLITLTIQAGFLDIALEIVAMHPNIMLECNWRSQTALELLATKPELFSSGSTLGFWGYLIYSSPSIKNIHDIKVAHIQSNLLIKCICASVIEKMDHDIAWKILGSAISSAIKHGTPEVVEECISTYPDIIWYTDQGFHLSLEAIKQRQERVYNILCQTSRHKVYQATMVDEENENSLHKAAKLAPPHRLEVVTGAALQLQRELRWFKEVENFVDPSYKESLNKKGKTPKMIFIEEHKKLLIEAKQWMKDVSSSCSVVAALIITMAFVGVFTLPGGNEADGKPLFLNKGAFMLFIISDAIALFSSTASVLMFLGILTSRYAQDDFLYALPKRMTIGLIALFLSLAATMIAFSAALALVLQDKSSTPNIFLESNINPIPSFRVQNARRIIPFRLRDLIEERIPHHGLRLDRCVGTSKIPPWCP</sequence>
<dbReference type="EMBL" id="PKPP01000169">
    <property type="protein sequence ID" value="PWA96607.1"/>
    <property type="molecule type" value="Genomic_DNA"/>
</dbReference>
<dbReference type="SMART" id="SM00248">
    <property type="entry name" value="ANK"/>
    <property type="match status" value="3"/>
</dbReference>
<keyword evidence="1" id="KW-0040">ANK repeat</keyword>
<dbReference type="Pfam" id="PF13962">
    <property type="entry name" value="PGG"/>
    <property type="match status" value="1"/>
</dbReference>
<evidence type="ECO:0000259" key="3">
    <source>
        <dbReference type="Pfam" id="PF13962"/>
    </source>
</evidence>
<gene>
    <name evidence="4" type="ORF">CTI12_AA037570</name>
</gene>
<dbReference type="PROSITE" id="PS50088">
    <property type="entry name" value="ANK_REPEAT"/>
    <property type="match status" value="2"/>
</dbReference>
<evidence type="ECO:0000313" key="4">
    <source>
        <dbReference type="EMBL" id="PWA96607.1"/>
    </source>
</evidence>
<evidence type="ECO:0000256" key="1">
    <source>
        <dbReference type="PROSITE-ProRule" id="PRU00023"/>
    </source>
</evidence>